<name>A0A967EIK1_9RHOB</name>
<dbReference type="AlphaFoldDB" id="A0A967EIK1"/>
<evidence type="ECO:0000313" key="2">
    <source>
        <dbReference type="EMBL" id="NHQ72992.1"/>
    </source>
</evidence>
<dbReference type="Pfam" id="PF11351">
    <property type="entry name" value="GTA_holin_3TM"/>
    <property type="match status" value="1"/>
</dbReference>
<comment type="caution">
    <text evidence="2">The sequence shown here is derived from an EMBL/GenBank/DDBJ whole genome shotgun (WGS) entry which is preliminary data.</text>
</comment>
<feature type="transmembrane region" description="Helical" evidence="1">
    <location>
        <begin position="107"/>
        <end position="125"/>
    </location>
</feature>
<reference evidence="2" key="1">
    <citation type="submission" date="2020-03" db="EMBL/GenBank/DDBJ databases">
        <title>Roseovarius gahaiensis sp. nov., isolated from Gahai Saline Lake, China.</title>
        <authorList>
            <person name="Sun X."/>
        </authorList>
    </citation>
    <scope>NUCLEOTIDE SEQUENCE</scope>
    <source>
        <strain evidence="2">GH877</strain>
    </source>
</reference>
<dbReference type="EMBL" id="JAAORB010000001">
    <property type="protein sequence ID" value="NHQ72992.1"/>
    <property type="molecule type" value="Genomic_DNA"/>
</dbReference>
<proteinExistence type="predicted"/>
<keyword evidence="1" id="KW-0472">Membrane</keyword>
<keyword evidence="1" id="KW-1133">Transmembrane helix</keyword>
<evidence type="ECO:0000256" key="1">
    <source>
        <dbReference type="SAM" id="Phobius"/>
    </source>
</evidence>
<gene>
    <name evidence="2" type="ORF">HAT86_00735</name>
</gene>
<protein>
    <submittedName>
        <fullName evidence="2">Carboxylesterase</fullName>
    </submittedName>
</protein>
<dbReference type="InterPro" id="IPR021497">
    <property type="entry name" value="GTA_holin_3TM"/>
</dbReference>
<dbReference type="RefSeq" id="WP_167192676.1">
    <property type="nucleotide sequence ID" value="NZ_JAAORB010000001.1"/>
</dbReference>
<dbReference type="Proteomes" id="UP000639775">
    <property type="component" value="Unassembled WGS sequence"/>
</dbReference>
<keyword evidence="1" id="KW-0812">Transmembrane</keyword>
<evidence type="ECO:0000313" key="3">
    <source>
        <dbReference type="Proteomes" id="UP000639775"/>
    </source>
</evidence>
<accession>A0A967EIK1</accession>
<keyword evidence="3" id="KW-1185">Reference proteome</keyword>
<organism evidence="2 3">
    <name type="scientific">Roseovarius gahaiensis</name>
    <dbReference type="NCBI Taxonomy" id="2716691"/>
    <lineage>
        <taxon>Bacteria</taxon>
        <taxon>Pseudomonadati</taxon>
        <taxon>Pseudomonadota</taxon>
        <taxon>Alphaproteobacteria</taxon>
        <taxon>Rhodobacterales</taxon>
        <taxon>Roseobacteraceae</taxon>
        <taxon>Roseovarius</taxon>
    </lineage>
</organism>
<sequence length="195" mass="21279">MGLMERLVTLVFGDGRNMVRDTVEVFRENAESGAARDAAQRAGVVDQFGAEFSQPSRGLFDRIMDGVNRVPRPAMALGTLGLFAAAMIDPVWFAARMQGIALVPEPLWWLLGAIVSFYFGARHQLKGQQFQQSVARTLARTPQVADNLQRLEQLRPDSPGVADPGPDARAALTVIRPAENPALAAWQARDAARAR</sequence>
<feature type="transmembrane region" description="Helical" evidence="1">
    <location>
        <begin position="74"/>
        <end position="95"/>
    </location>
</feature>